<keyword evidence="1" id="KW-0175">Coiled coil</keyword>
<dbReference type="AlphaFoldDB" id="A0A1M7Y446"/>
<name>A0A1M7Y446_9FIRM</name>
<sequence length="50" mass="5617">MQNEEILKSIADALEGISNQLDRLNENIESITGTFQNRTFLNVVASVHEN</sequence>
<evidence type="ECO:0000313" key="3">
    <source>
        <dbReference type="Proteomes" id="UP000184612"/>
    </source>
</evidence>
<reference evidence="2 3" key="1">
    <citation type="submission" date="2016-12" db="EMBL/GenBank/DDBJ databases">
        <authorList>
            <person name="Song W.-J."/>
            <person name="Kurnit D.M."/>
        </authorList>
    </citation>
    <scope>NUCLEOTIDE SEQUENCE [LARGE SCALE GENOMIC DNA]</scope>
    <source>
        <strain evidence="2 3">DSM 12503</strain>
    </source>
</reference>
<evidence type="ECO:0000313" key="2">
    <source>
        <dbReference type="EMBL" id="SHO46803.1"/>
    </source>
</evidence>
<protein>
    <submittedName>
        <fullName evidence="2">Uncharacterized protein</fullName>
    </submittedName>
</protein>
<dbReference type="EMBL" id="FRFD01000004">
    <property type="protein sequence ID" value="SHO46803.1"/>
    <property type="molecule type" value="Genomic_DNA"/>
</dbReference>
<dbReference type="STRING" id="1121345.SAMN02745217_01293"/>
<accession>A0A1M7Y446</accession>
<gene>
    <name evidence="2" type="ORF">SAMN02745217_01293</name>
</gene>
<evidence type="ECO:0000256" key="1">
    <source>
        <dbReference type="SAM" id="Coils"/>
    </source>
</evidence>
<feature type="coiled-coil region" evidence="1">
    <location>
        <begin position="7"/>
        <end position="34"/>
    </location>
</feature>
<keyword evidence="3" id="KW-1185">Reference proteome</keyword>
<proteinExistence type="predicted"/>
<organism evidence="2 3">
    <name type="scientific">Anaerocolumna xylanovorans DSM 12503</name>
    <dbReference type="NCBI Taxonomy" id="1121345"/>
    <lineage>
        <taxon>Bacteria</taxon>
        <taxon>Bacillati</taxon>
        <taxon>Bacillota</taxon>
        <taxon>Clostridia</taxon>
        <taxon>Lachnospirales</taxon>
        <taxon>Lachnospiraceae</taxon>
        <taxon>Anaerocolumna</taxon>
    </lineage>
</organism>
<dbReference type="Proteomes" id="UP000184612">
    <property type="component" value="Unassembled WGS sequence"/>
</dbReference>
<dbReference type="RefSeq" id="WP_175561995.1">
    <property type="nucleotide sequence ID" value="NZ_FRFD01000004.1"/>
</dbReference>